<name>A0A9J6DUK6_RHIMP</name>
<comment type="cofactor">
    <cofactor evidence="1">
        <name>a divalent metal cation</name>
        <dbReference type="ChEBI" id="CHEBI:60240"/>
    </cofactor>
</comment>
<evidence type="ECO:0000313" key="6">
    <source>
        <dbReference type="Proteomes" id="UP000821866"/>
    </source>
</evidence>
<dbReference type="Pfam" id="PF13359">
    <property type="entry name" value="DDE_Tnp_4"/>
    <property type="match status" value="1"/>
</dbReference>
<reference evidence="5" key="2">
    <citation type="submission" date="2021-09" db="EMBL/GenBank/DDBJ databases">
        <authorList>
            <person name="Jia N."/>
            <person name="Wang J."/>
            <person name="Shi W."/>
            <person name="Du L."/>
            <person name="Sun Y."/>
            <person name="Zhan W."/>
            <person name="Jiang J."/>
            <person name="Wang Q."/>
            <person name="Zhang B."/>
            <person name="Ji P."/>
            <person name="Sakyi L.B."/>
            <person name="Cui X."/>
            <person name="Yuan T."/>
            <person name="Jiang B."/>
            <person name="Yang W."/>
            <person name="Lam T.T.-Y."/>
            <person name="Chang Q."/>
            <person name="Ding S."/>
            <person name="Wang X."/>
            <person name="Zhu J."/>
            <person name="Ruan X."/>
            <person name="Zhao L."/>
            <person name="Wei J."/>
            <person name="Que T."/>
            <person name="Du C."/>
            <person name="Cheng J."/>
            <person name="Dai P."/>
            <person name="Han X."/>
            <person name="Huang E."/>
            <person name="Gao Y."/>
            <person name="Liu J."/>
            <person name="Shao H."/>
            <person name="Ye R."/>
            <person name="Li L."/>
            <person name="Wei W."/>
            <person name="Wang X."/>
            <person name="Wang C."/>
            <person name="Huo Q."/>
            <person name="Li W."/>
            <person name="Guo W."/>
            <person name="Chen H."/>
            <person name="Chen S."/>
            <person name="Zhou L."/>
            <person name="Zhou L."/>
            <person name="Ni X."/>
            <person name="Tian J."/>
            <person name="Zhou Y."/>
            <person name="Sheng Y."/>
            <person name="Liu T."/>
            <person name="Pan Y."/>
            <person name="Xia L."/>
            <person name="Li J."/>
            <person name="Zhao F."/>
            <person name="Cao W."/>
        </authorList>
    </citation>
    <scope>NUCLEOTIDE SEQUENCE</scope>
    <source>
        <strain evidence="5">Rmic-2018</strain>
        <tissue evidence="5">Larvae</tissue>
    </source>
</reference>
<dbReference type="EMBL" id="JABSTU010000007">
    <property type="protein sequence ID" value="KAH8025732.1"/>
    <property type="molecule type" value="Genomic_DNA"/>
</dbReference>
<dbReference type="InterPro" id="IPR027806">
    <property type="entry name" value="HARBI1_dom"/>
</dbReference>
<dbReference type="GO" id="GO:0046872">
    <property type="term" value="F:metal ion binding"/>
    <property type="evidence" value="ECO:0007669"/>
    <property type="project" value="UniProtKB-KW"/>
</dbReference>
<reference evidence="5" key="1">
    <citation type="journal article" date="2020" name="Cell">
        <title>Large-Scale Comparative Analyses of Tick Genomes Elucidate Their Genetic Diversity and Vector Capacities.</title>
        <authorList>
            <consortium name="Tick Genome and Microbiome Consortium (TIGMIC)"/>
            <person name="Jia N."/>
            <person name="Wang J."/>
            <person name="Shi W."/>
            <person name="Du L."/>
            <person name="Sun Y."/>
            <person name="Zhan W."/>
            <person name="Jiang J.F."/>
            <person name="Wang Q."/>
            <person name="Zhang B."/>
            <person name="Ji P."/>
            <person name="Bell-Sakyi L."/>
            <person name="Cui X.M."/>
            <person name="Yuan T.T."/>
            <person name="Jiang B.G."/>
            <person name="Yang W.F."/>
            <person name="Lam T.T."/>
            <person name="Chang Q.C."/>
            <person name="Ding S.J."/>
            <person name="Wang X.J."/>
            <person name="Zhu J.G."/>
            <person name="Ruan X.D."/>
            <person name="Zhao L."/>
            <person name="Wei J.T."/>
            <person name="Ye R.Z."/>
            <person name="Que T.C."/>
            <person name="Du C.H."/>
            <person name="Zhou Y.H."/>
            <person name="Cheng J.X."/>
            <person name="Dai P.F."/>
            <person name="Guo W.B."/>
            <person name="Han X.H."/>
            <person name="Huang E.J."/>
            <person name="Li L.F."/>
            <person name="Wei W."/>
            <person name="Gao Y.C."/>
            <person name="Liu J.Z."/>
            <person name="Shao H.Z."/>
            <person name="Wang X."/>
            <person name="Wang C.C."/>
            <person name="Yang T.C."/>
            <person name="Huo Q.B."/>
            <person name="Li W."/>
            <person name="Chen H.Y."/>
            <person name="Chen S.E."/>
            <person name="Zhou L.G."/>
            <person name="Ni X.B."/>
            <person name="Tian J.H."/>
            <person name="Sheng Y."/>
            <person name="Liu T."/>
            <person name="Pan Y.S."/>
            <person name="Xia L.Y."/>
            <person name="Li J."/>
            <person name="Zhao F."/>
            <person name="Cao W.C."/>
        </authorList>
    </citation>
    <scope>NUCLEOTIDE SEQUENCE</scope>
    <source>
        <strain evidence="5">Rmic-2018</strain>
    </source>
</reference>
<dbReference type="VEuPathDB" id="VectorBase:LOC119177124"/>
<evidence type="ECO:0000259" key="4">
    <source>
        <dbReference type="Pfam" id="PF13613"/>
    </source>
</evidence>
<evidence type="ECO:0000256" key="1">
    <source>
        <dbReference type="ARBA" id="ARBA00001968"/>
    </source>
</evidence>
<comment type="caution">
    <text evidence="5">The sequence shown here is derived from an EMBL/GenBank/DDBJ whole genome shotgun (WGS) entry which is preliminary data.</text>
</comment>
<evidence type="ECO:0008006" key="7">
    <source>
        <dbReference type="Google" id="ProtNLM"/>
    </source>
</evidence>
<gene>
    <name evidence="5" type="ORF">HPB51_010973</name>
</gene>
<evidence type="ECO:0000313" key="5">
    <source>
        <dbReference type="EMBL" id="KAH8025732.1"/>
    </source>
</evidence>
<organism evidence="5 6">
    <name type="scientific">Rhipicephalus microplus</name>
    <name type="common">Cattle tick</name>
    <name type="synonym">Boophilus microplus</name>
    <dbReference type="NCBI Taxonomy" id="6941"/>
    <lineage>
        <taxon>Eukaryota</taxon>
        <taxon>Metazoa</taxon>
        <taxon>Ecdysozoa</taxon>
        <taxon>Arthropoda</taxon>
        <taxon>Chelicerata</taxon>
        <taxon>Arachnida</taxon>
        <taxon>Acari</taxon>
        <taxon>Parasitiformes</taxon>
        <taxon>Ixodida</taxon>
        <taxon>Ixodoidea</taxon>
        <taxon>Ixodidae</taxon>
        <taxon>Rhipicephalinae</taxon>
        <taxon>Rhipicephalus</taxon>
        <taxon>Boophilus</taxon>
    </lineage>
</organism>
<sequence>MGKEPSSYARVCSKQFREEDFVYRVGARMFGWKKRCLEAGAVPSKNLPVCSLDRPRTEHTLDVQAQPSEYEIQQSLGTSAFSNHQDVNNEDGLEDVPAAALAFRREIGIQVNPLDAVRHQPLSIAHVKTQKDLSVIGGLPCYQLFYNICVVYTESRMLMQAKSFCLCNEDAVLMTMMKLHHNVPFLLIGVLSGIHRTTAADVFEATIATLAEILQTAVFWSSKEAVVDNLTVHFKEYRNVCAALDCTEIPLQRPKDLESQLLTYSWYKGTYTAKVVVCETPGGHIIFMSKAYGGRASDSFITKEI</sequence>
<keyword evidence="2" id="KW-0479">Metal-binding</keyword>
<dbReference type="AlphaFoldDB" id="A0A9J6DUK6"/>
<dbReference type="InterPro" id="IPR027805">
    <property type="entry name" value="Transposase_HTH_dom"/>
</dbReference>
<dbReference type="Pfam" id="PF13613">
    <property type="entry name" value="HTH_Tnp_4"/>
    <property type="match status" value="1"/>
</dbReference>
<proteinExistence type="predicted"/>
<keyword evidence="6" id="KW-1185">Reference proteome</keyword>
<dbReference type="VEuPathDB" id="VectorBase:LOC119181213"/>
<dbReference type="Proteomes" id="UP000821866">
    <property type="component" value="Unassembled WGS sequence"/>
</dbReference>
<feature type="domain" description="DDE Tnp4" evidence="3">
    <location>
        <begin position="244"/>
        <end position="304"/>
    </location>
</feature>
<evidence type="ECO:0000259" key="3">
    <source>
        <dbReference type="Pfam" id="PF13359"/>
    </source>
</evidence>
<dbReference type="PANTHER" id="PTHR23080">
    <property type="entry name" value="THAP DOMAIN PROTEIN"/>
    <property type="match status" value="1"/>
</dbReference>
<evidence type="ECO:0000256" key="2">
    <source>
        <dbReference type="ARBA" id="ARBA00022723"/>
    </source>
</evidence>
<feature type="domain" description="Transposase Helix-turn-helix" evidence="4">
    <location>
        <begin position="165"/>
        <end position="214"/>
    </location>
</feature>
<accession>A0A9J6DUK6</accession>
<protein>
    <recommendedName>
        <fullName evidence="7">Tick transposon</fullName>
    </recommendedName>
</protein>
<dbReference type="PANTHER" id="PTHR23080:SF141">
    <property type="entry name" value="TRANSPOSASE HELIX-TURN-HELIX DOMAIN-CONTAINING PROTEIN"/>
    <property type="match status" value="1"/>
</dbReference>